<feature type="transmembrane region" description="Helical" evidence="1">
    <location>
        <begin position="34"/>
        <end position="54"/>
    </location>
</feature>
<proteinExistence type="predicted"/>
<keyword evidence="1" id="KW-0812">Transmembrane</keyword>
<organism evidence="2 3">
    <name type="scientific">Dendrobium chrysotoxum</name>
    <name type="common">Orchid</name>
    <dbReference type="NCBI Taxonomy" id="161865"/>
    <lineage>
        <taxon>Eukaryota</taxon>
        <taxon>Viridiplantae</taxon>
        <taxon>Streptophyta</taxon>
        <taxon>Embryophyta</taxon>
        <taxon>Tracheophyta</taxon>
        <taxon>Spermatophyta</taxon>
        <taxon>Magnoliopsida</taxon>
        <taxon>Liliopsida</taxon>
        <taxon>Asparagales</taxon>
        <taxon>Orchidaceae</taxon>
        <taxon>Epidendroideae</taxon>
        <taxon>Malaxideae</taxon>
        <taxon>Dendrobiinae</taxon>
        <taxon>Dendrobium</taxon>
    </lineage>
</organism>
<evidence type="ECO:0000313" key="2">
    <source>
        <dbReference type="EMBL" id="KAH0463752.1"/>
    </source>
</evidence>
<gene>
    <name evidence="2" type="ORF">IEQ34_006538</name>
</gene>
<dbReference type="AlphaFoldDB" id="A0AAV7H494"/>
<sequence>MEPDDPPLSIALLAISPSCLALLLLSFASIPSPINLLTAVSTAAAFTMGTVSILEPFGIQSLPSFRITQTNGCPDDSSPSAISLNCSTEKRLILPKHMYTTEPLGLLSSHFKHSLKDAGYTPPLVDLSITSLLHRETGPTFHTLPTLWRWWSAYLDSSS</sequence>
<dbReference type="EMBL" id="JAGFBR010000007">
    <property type="protein sequence ID" value="KAH0463752.1"/>
    <property type="molecule type" value="Genomic_DNA"/>
</dbReference>
<evidence type="ECO:0000256" key="1">
    <source>
        <dbReference type="SAM" id="Phobius"/>
    </source>
</evidence>
<accession>A0AAV7H494</accession>
<evidence type="ECO:0000313" key="3">
    <source>
        <dbReference type="Proteomes" id="UP000775213"/>
    </source>
</evidence>
<keyword evidence="3" id="KW-1185">Reference proteome</keyword>
<dbReference type="Proteomes" id="UP000775213">
    <property type="component" value="Unassembled WGS sequence"/>
</dbReference>
<keyword evidence="1" id="KW-1133">Transmembrane helix</keyword>
<reference evidence="2 3" key="1">
    <citation type="journal article" date="2021" name="Hortic Res">
        <title>Chromosome-scale assembly of the Dendrobium chrysotoxum genome enhances the understanding of orchid evolution.</title>
        <authorList>
            <person name="Zhang Y."/>
            <person name="Zhang G.Q."/>
            <person name="Zhang D."/>
            <person name="Liu X.D."/>
            <person name="Xu X.Y."/>
            <person name="Sun W.H."/>
            <person name="Yu X."/>
            <person name="Zhu X."/>
            <person name="Wang Z.W."/>
            <person name="Zhao X."/>
            <person name="Zhong W.Y."/>
            <person name="Chen H."/>
            <person name="Yin W.L."/>
            <person name="Huang T."/>
            <person name="Niu S.C."/>
            <person name="Liu Z.J."/>
        </authorList>
    </citation>
    <scope>NUCLEOTIDE SEQUENCE [LARGE SCALE GENOMIC DNA]</scope>
    <source>
        <strain evidence="2">Lindl</strain>
    </source>
</reference>
<keyword evidence="1" id="KW-0472">Membrane</keyword>
<protein>
    <submittedName>
        <fullName evidence="2">Uncharacterized protein</fullName>
    </submittedName>
</protein>
<name>A0AAV7H494_DENCH</name>
<feature type="transmembrane region" description="Helical" evidence="1">
    <location>
        <begin position="6"/>
        <end position="27"/>
    </location>
</feature>
<comment type="caution">
    <text evidence="2">The sequence shown here is derived from an EMBL/GenBank/DDBJ whole genome shotgun (WGS) entry which is preliminary data.</text>
</comment>